<dbReference type="RefSeq" id="WP_277520522.1">
    <property type="nucleotide sequence ID" value="NZ_JAMQOT010000002.1"/>
</dbReference>
<keyword evidence="2" id="KW-0804">Transcription</keyword>
<dbReference type="InterPro" id="IPR031803">
    <property type="entry name" value="BAT_GAF/HTH-assoc"/>
</dbReference>
<feature type="domain" description="Bacterioopsin transcriptional activator GAF and HTH associated" evidence="4">
    <location>
        <begin position="7"/>
        <end position="136"/>
    </location>
</feature>
<dbReference type="PANTHER" id="PTHR34236">
    <property type="entry name" value="DIMETHYL SULFOXIDE REDUCTASE TRANSCRIPTIONAL ACTIVATOR"/>
    <property type="match status" value="1"/>
</dbReference>
<gene>
    <name evidence="5" type="ORF">NDI89_05505</name>
</gene>
<evidence type="ECO:0000259" key="3">
    <source>
        <dbReference type="Pfam" id="PF04967"/>
    </source>
</evidence>
<reference evidence="5" key="1">
    <citation type="submission" date="2022-06" db="EMBL/GenBank/DDBJ databases">
        <title>Natrinema sp. a new haloarchaeum isolate from saline soil.</title>
        <authorList>
            <person name="Strakova D."/>
            <person name="Galisteo C."/>
            <person name="Sanchez-Porro C."/>
            <person name="Ventosa A."/>
        </authorList>
    </citation>
    <scope>NUCLEOTIDE SEQUENCE</scope>
    <source>
        <strain evidence="5">S1CR25-10</strain>
    </source>
</reference>
<organism evidence="5 6">
    <name type="scientific">Natrinema salsiterrestre</name>
    <dbReference type="NCBI Taxonomy" id="2950540"/>
    <lineage>
        <taxon>Archaea</taxon>
        <taxon>Methanobacteriati</taxon>
        <taxon>Methanobacteriota</taxon>
        <taxon>Stenosarchaea group</taxon>
        <taxon>Halobacteria</taxon>
        <taxon>Halobacteriales</taxon>
        <taxon>Natrialbaceae</taxon>
        <taxon>Natrinema</taxon>
    </lineage>
</organism>
<evidence type="ECO:0000256" key="1">
    <source>
        <dbReference type="ARBA" id="ARBA00023015"/>
    </source>
</evidence>
<evidence type="ECO:0000256" key="2">
    <source>
        <dbReference type="ARBA" id="ARBA00023163"/>
    </source>
</evidence>
<dbReference type="EMBL" id="JAMQOT010000002">
    <property type="protein sequence ID" value="MDF9745039.1"/>
    <property type="molecule type" value="Genomic_DNA"/>
</dbReference>
<dbReference type="PANTHER" id="PTHR34236:SF1">
    <property type="entry name" value="DIMETHYL SULFOXIDE REDUCTASE TRANSCRIPTIONAL ACTIVATOR"/>
    <property type="match status" value="1"/>
</dbReference>
<feature type="domain" description="HTH bat-type" evidence="3">
    <location>
        <begin position="157"/>
        <end position="209"/>
    </location>
</feature>
<dbReference type="Pfam" id="PF15915">
    <property type="entry name" value="BAT"/>
    <property type="match status" value="1"/>
</dbReference>
<keyword evidence="1" id="KW-0805">Transcription regulation</keyword>
<name>A0A9Q4L0H3_9EURY</name>
<evidence type="ECO:0000259" key="4">
    <source>
        <dbReference type="Pfam" id="PF15915"/>
    </source>
</evidence>
<accession>A0A9Q4L0H3</accession>
<comment type="caution">
    <text evidence="5">The sequence shown here is derived from an EMBL/GenBank/DDBJ whole genome shotgun (WGS) entry which is preliminary data.</text>
</comment>
<dbReference type="Pfam" id="PF04967">
    <property type="entry name" value="HTH_10"/>
    <property type="match status" value="1"/>
</dbReference>
<dbReference type="InterPro" id="IPR007050">
    <property type="entry name" value="HTH_bacterioopsin"/>
</dbReference>
<keyword evidence="6" id="KW-1185">Reference proteome</keyword>
<protein>
    <submittedName>
        <fullName evidence="5">Helix-turn-helix domain-containing protein</fullName>
    </submittedName>
</protein>
<dbReference type="AlphaFoldDB" id="A0A9Q4L0H3"/>
<sequence>MSVVGDFTVSAPTFGLAESLEAAPSLTVELDRLVAHSRKWIMPFLWVSGPESEFDQFDAAVASDPSVQRFDVTDRFPDSRLYKMTWNLEVARTVDTVLDHEGVILEATGQGEKWQLKVRFADRERLAEFHSHFRTNGDVVLEQLFSPTEPHSGAFNLTTKQRDALVAAYEGGYYEAPREATATELADGFGLSQQAFSERLHRGTSKLIENALLTG</sequence>
<dbReference type="Proteomes" id="UP001154061">
    <property type="component" value="Unassembled WGS sequence"/>
</dbReference>
<evidence type="ECO:0000313" key="6">
    <source>
        <dbReference type="Proteomes" id="UP001154061"/>
    </source>
</evidence>
<proteinExistence type="predicted"/>
<evidence type="ECO:0000313" key="5">
    <source>
        <dbReference type="EMBL" id="MDF9745039.1"/>
    </source>
</evidence>